<gene>
    <name evidence="2" type="ORF">V5799_005660</name>
</gene>
<name>A0AAQ4DYM0_AMBAM</name>
<evidence type="ECO:0000313" key="3">
    <source>
        <dbReference type="Proteomes" id="UP001321473"/>
    </source>
</evidence>
<protein>
    <submittedName>
        <fullName evidence="2">Uncharacterized protein</fullName>
    </submittedName>
</protein>
<keyword evidence="1" id="KW-1133">Transmembrane helix</keyword>
<keyword evidence="3" id="KW-1185">Reference proteome</keyword>
<organism evidence="2 3">
    <name type="scientific">Amblyomma americanum</name>
    <name type="common">Lone star tick</name>
    <dbReference type="NCBI Taxonomy" id="6943"/>
    <lineage>
        <taxon>Eukaryota</taxon>
        <taxon>Metazoa</taxon>
        <taxon>Ecdysozoa</taxon>
        <taxon>Arthropoda</taxon>
        <taxon>Chelicerata</taxon>
        <taxon>Arachnida</taxon>
        <taxon>Acari</taxon>
        <taxon>Parasitiformes</taxon>
        <taxon>Ixodida</taxon>
        <taxon>Ixodoidea</taxon>
        <taxon>Ixodidae</taxon>
        <taxon>Amblyomminae</taxon>
        <taxon>Amblyomma</taxon>
    </lineage>
</organism>
<feature type="non-terminal residue" evidence="2">
    <location>
        <position position="386"/>
    </location>
</feature>
<dbReference type="EMBL" id="JARKHS020025351">
    <property type="protein sequence ID" value="KAK8767560.1"/>
    <property type="molecule type" value="Genomic_DNA"/>
</dbReference>
<sequence length="386" mass="43045">MEVVEGREIDPEELKAPGQWFRTRKNGRLIPEKEIADDPVVETKAKDRTAARQEGRRLAAKSVEKQITRIPQDFDKIIMRPRGGIEKLLVHGGAFLANAIAEAAEVGEGSREDIITFNRKQQSIMIATGDGNRREKYASLTELKIGDVETTLNAYLTPPENCGKGVIYDAPDFWTEEEIFERLEQHGAKNPPILGVRRLGKESKAVLILFESNRVPWHVYLSPTPTSSVAASVQPGPAQGVGVTAVLCAAVLLIMFTAGVIYAKVPLICTFGRLLGQPATLPEEGLCDYAFYEFHYQPHGNPSVLELDHPLLTRYMEATRARVRTQYGLGFMPFDLSDLLYQLSLTSRAAPVFKAFWEARIYHYGILTVAHVTTAEDLRQILQVLQ</sequence>
<dbReference type="Proteomes" id="UP001321473">
    <property type="component" value="Unassembled WGS sequence"/>
</dbReference>
<reference evidence="2 3" key="1">
    <citation type="journal article" date="2023" name="Arcadia Sci">
        <title>De novo assembly of a long-read Amblyomma americanum tick genome.</title>
        <authorList>
            <person name="Chou S."/>
            <person name="Poskanzer K.E."/>
            <person name="Rollins M."/>
            <person name="Thuy-Boun P.S."/>
        </authorList>
    </citation>
    <scope>NUCLEOTIDE SEQUENCE [LARGE SCALE GENOMIC DNA]</scope>
    <source>
        <strain evidence="2">F_SG_1</strain>
        <tissue evidence="2">Salivary glands</tissue>
    </source>
</reference>
<comment type="caution">
    <text evidence="2">The sequence shown here is derived from an EMBL/GenBank/DDBJ whole genome shotgun (WGS) entry which is preliminary data.</text>
</comment>
<keyword evidence="1" id="KW-0812">Transmembrane</keyword>
<proteinExistence type="predicted"/>
<accession>A0AAQ4DYM0</accession>
<dbReference type="AlphaFoldDB" id="A0AAQ4DYM0"/>
<evidence type="ECO:0000313" key="2">
    <source>
        <dbReference type="EMBL" id="KAK8767560.1"/>
    </source>
</evidence>
<feature type="transmembrane region" description="Helical" evidence="1">
    <location>
        <begin position="241"/>
        <end position="263"/>
    </location>
</feature>
<evidence type="ECO:0000256" key="1">
    <source>
        <dbReference type="SAM" id="Phobius"/>
    </source>
</evidence>
<keyword evidence="1" id="KW-0472">Membrane</keyword>